<dbReference type="EMBL" id="OY731398">
    <property type="protein sequence ID" value="CAJ1876137.1"/>
    <property type="molecule type" value="Genomic_DNA"/>
</dbReference>
<proteinExistence type="predicted"/>
<dbReference type="Proteomes" id="UP001189624">
    <property type="component" value="Chromosome 1"/>
</dbReference>
<sequence>MSATTTRVSFVRILHSSIGFDRLITVSPIPLPRLTLALEFQNSDAFEEASYLVQSPTTR</sequence>
<gene>
    <name evidence="1" type="ORF">AYBTSS11_LOCUS2555</name>
</gene>
<evidence type="ECO:0000313" key="1">
    <source>
        <dbReference type="EMBL" id="CAJ1876137.1"/>
    </source>
</evidence>
<dbReference type="Gramene" id="rna-AYBTSS11_LOCUS2555">
    <property type="protein sequence ID" value="CAJ1876137.1"/>
    <property type="gene ID" value="gene-AYBTSS11_LOCUS2555"/>
</dbReference>
<evidence type="ECO:0000313" key="2">
    <source>
        <dbReference type="Proteomes" id="UP001189624"/>
    </source>
</evidence>
<organism evidence="1 2">
    <name type="scientific">Sphenostylis stenocarpa</name>
    <dbReference type="NCBI Taxonomy" id="92480"/>
    <lineage>
        <taxon>Eukaryota</taxon>
        <taxon>Viridiplantae</taxon>
        <taxon>Streptophyta</taxon>
        <taxon>Embryophyta</taxon>
        <taxon>Tracheophyta</taxon>
        <taxon>Spermatophyta</taxon>
        <taxon>Magnoliopsida</taxon>
        <taxon>eudicotyledons</taxon>
        <taxon>Gunneridae</taxon>
        <taxon>Pentapetalae</taxon>
        <taxon>rosids</taxon>
        <taxon>fabids</taxon>
        <taxon>Fabales</taxon>
        <taxon>Fabaceae</taxon>
        <taxon>Papilionoideae</taxon>
        <taxon>50 kb inversion clade</taxon>
        <taxon>NPAAA clade</taxon>
        <taxon>indigoferoid/millettioid clade</taxon>
        <taxon>Phaseoleae</taxon>
        <taxon>Sphenostylis</taxon>
    </lineage>
</organism>
<accession>A0AA86VW05</accession>
<name>A0AA86VW05_9FABA</name>
<reference evidence="1" key="1">
    <citation type="submission" date="2023-10" db="EMBL/GenBank/DDBJ databases">
        <authorList>
            <person name="Domelevo Entfellner J.-B."/>
        </authorList>
    </citation>
    <scope>NUCLEOTIDE SEQUENCE</scope>
</reference>
<dbReference type="AlphaFoldDB" id="A0AA86VW05"/>
<protein>
    <submittedName>
        <fullName evidence="1">Uncharacterized protein</fullName>
    </submittedName>
</protein>
<keyword evidence="2" id="KW-1185">Reference proteome</keyword>